<evidence type="ECO:0000256" key="4">
    <source>
        <dbReference type="ARBA" id="ARBA00023002"/>
    </source>
</evidence>
<comment type="catalytic activity">
    <reaction evidence="6">
        <text>(2E)-3-(3-hydroxyphenyl)prop-2-enoate + NADH + O2 + H(+) = (2E)-3-(2,3-dihydroxyphenyl)prop-2-enoate + NAD(+) + H2O</text>
        <dbReference type="Rhea" id="RHEA:27846"/>
        <dbReference type="ChEBI" id="CHEBI:15377"/>
        <dbReference type="ChEBI" id="CHEBI:15378"/>
        <dbReference type="ChEBI" id="CHEBI:15379"/>
        <dbReference type="ChEBI" id="CHEBI:47928"/>
        <dbReference type="ChEBI" id="CHEBI:57540"/>
        <dbReference type="ChEBI" id="CHEBI:57945"/>
        <dbReference type="ChEBI" id="CHEBI:58642"/>
        <dbReference type="EC" id="1.14.13.127"/>
    </reaction>
</comment>
<comment type="similarity">
    <text evidence="6">Belongs to the PheA/TfdB FAD monooxygenase family.</text>
</comment>
<keyword evidence="3 6" id="KW-0274">FAD</keyword>
<dbReference type="Pfam" id="PF01494">
    <property type="entry name" value="FAD_binding_3"/>
    <property type="match status" value="1"/>
</dbReference>
<dbReference type="NCBIfam" id="NF004827">
    <property type="entry name" value="PRK06183.1-1"/>
    <property type="match status" value="1"/>
</dbReference>
<dbReference type="PANTHER" id="PTHR43476:SF3">
    <property type="entry name" value="FAD-BINDING MONOOXYGENASE"/>
    <property type="match status" value="1"/>
</dbReference>
<accession>A0ABU9F8B5</accession>
<keyword evidence="4 6" id="KW-0560">Oxidoreductase</keyword>
<feature type="binding site" evidence="6">
    <location>
        <begin position="285"/>
        <end position="295"/>
    </location>
    <ligand>
        <name>FAD</name>
        <dbReference type="ChEBI" id="CHEBI:57692"/>
    </ligand>
</feature>
<dbReference type="PRINTS" id="PR00420">
    <property type="entry name" value="RNGMNOXGNASE"/>
</dbReference>
<dbReference type="Proteomes" id="UP001312893">
    <property type="component" value="Unassembled WGS sequence"/>
</dbReference>
<dbReference type="Gene3D" id="3.50.50.60">
    <property type="entry name" value="FAD/NAD(P)-binding domain"/>
    <property type="match status" value="1"/>
</dbReference>
<dbReference type="InterPro" id="IPR002938">
    <property type="entry name" value="FAD-bd"/>
</dbReference>
<dbReference type="EMBL" id="JARXNK020000100">
    <property type="protein sequence ID" value="MEL0551319.1"/>
    <property type="molecule type" value="Genomic_DNA"/>
</dbReference>
<dbReference type="InterPro" id="IPR023786">
    <property type="entry name" value="3-HPP/3HCI_hydroxylase"/>
</dbReference>
<evidence type="ECO:0000313" key="8">
    <source>
        <dbReference type="EMBL" id="MEL0551319.1"/>
    </source>
</evidence>
<dbReference type="InterPro" id="IPR036188">
    <property type="entry name" value="FAD/NAD-bd_sf"/>
</dbReference>
<dbReference type="InterPro" id="IPR050631">
    <property type="entry name" value="PheA/TfdB_FAD_monoxygenase"/>
</dbReference>
<feature type="domain" description="FAD-binding" evidence="7">
    <location>
        <begin position="16"/>
        <end position="352"/>
    </location>
</feature>
<sequence>MTTSNPDIQPAVQHTAQVVIAGAGPVGLMMANYLGQMGVSVLVVEKLDKLIDYPRAIGIDDESLRAMQGIGLVENVLPHTTPWHAMRFLTPKGRCFADIQPMTDEFGWPRRNAFIQPQVDAVMYEGLQRFPHVRCLFSREVEAFSQSAQAVTLNLKGPEGERETVQADWLVACDGGGSLIRRSLNIPFEGKTAPNQWIVIDIANDPLATPHVYLCCDPVRPYVSAALPHGVRRFEFMVMPGETEAQLSEPQNMRNLLSKVLPDPDNVELIRQRVYTHNARIAERFRVDRILLAGDAAHIMPVWQGQGYNSGMRDAFNLAWKLALVVNGKAGSGLLDSYQQERRDHAKAMIDLSVTAGNVLAPPKRWHGTLRDGITWLLNYVPPVKRYFLEMRFKPMPQYRDGALLTEGASQTSPVGKMFIQPKVTLEDGTVTLLDEVLGARFAIIAWGCNPQWGLNREQIAQWNAVGVRFIQVVPEVQIHRQQDNFAGVLRVGDTQNRLKSWFAEYDTAIAVVRPDRFVATVAIPQTLGGKLDRLASKMSLAPVGDAAAINKVA</sequence>
<keyword evidence="5 6" id="KW-0520">NAD</keyword>
<feature type="binding site" evidence="6">
    <location>
        <begin position="17"/>
        <end position="46"/>
    </location>
    <ligand>
        <name>FAD</name>
        <dbReference type="ChEBI" id="CHEBI:57692"/>
    </ligand>
</feature>
<dbReference type="SUPFAM" id="SSF51905">
    <property type="entry name" value="FAD/NAD(P)-binding domain"/>
    <property type="match status" value="1"/>
</dbReference>
<gene>
    <name evidence="6" type="primary">mhpA</name>
    <name evidence="8" type="ORF">QFI96_006350</name>
</gene>
<dbReference type="Gene3D" id="3.30.70.2450">
    <property type="match status" value="1"/>
</dbReference>
<evidence type="ECO:0000256" key="6">
    <source>
        <dbReference type="HAMAP-Rule" id="MF_01652"/>
    </source>
</evidence>
<reference evidence="8 9" key="1">
    <citation type="submission" date="2024-04" db="EMBL/GenBank/DDBJ databases">
        <title>Two novel Raoultella species associated with bleeding cankers of broadleaf hosts, Raoultella scottia sp. nov. and Raoultella lignicola sp. nov.</title>
        <authorList>
            <person name="Brady C.L."/>
        </authorList>
    </citation>
    <scope>NUCLEOTIDE SEQUENCE [LARGE SCALE GENOMIC DNA]</scope>
    <source>
        <strain evidence="8 9">TW_WC1a.1</strain>
    </source>
</reference>
<dbReference type="NCBIfam" id="NF004831">
    <property type="entry name" value="PRK06183.1-5"/>
    <property type="match status" value="1"/>
</dbReference>
<comment type="pathway">
    <text evidence="6">Aromatic compound metabolism; 3-phenylpropanoate degradation.</text>
</comment>
<organism evidence="8 9">
    <name type="scientific">Raoultella lignicola</name>
    <dbReference type="NCBI Taxonomy" id="3040939"/>
    <lineage>
        <taxon>Bacteria</taxon>
        <taxon>Pseudomonadati</taxon>
        <taxon>Pseudomonadota</taxon>
        <taxon>Gammaproteobacteria</taxon>
        <taxon>Enterobacterales</taxon>
        <taxon>Enterobacteriaceae</taxon>
        <taxon>Klebsiella/Raoultella group</taxon>
        <taxon>Raoultella</taxon>
    </lineage>
</organism>
<proteinExistence type="inferred from homology"/>
<dbReference type="GO" id="GO:0008688">
    <property type="term" value="F:3-(3-hydroxyphenyl)propionate hydroxylase activity"/>
    <property type="evidence" value="ECO:0007669"/>
    <property type="project" value="UniProtKB-EC"/>
</dbReference>
<evidence type="ECO:0000259" key="7">
    <source>
        <dbReference type="Pfam" id="PF01494"/>
    </source>
</evidence>
<evidence type="ECO:0000256" key="3">
    <source>
        <dbReference type="ARBA" id="ARBA00022827"/>
    </source>
</evidence>
<comment type="cofactor">
    <cofactor evidence="6">
        <name>FAD</name>
        <dbReference type="ChEBI" id="CHEBI:57692"/>
    </cofactor>
</comment>
<comment type="catalytic activity">
    <reaction evidence="6">
        <text>3-(3-hydroxyphenyl)propanoate + NADH + O2 + H(+) = 3-(2,3-dihydroxyphenyl)propanoate + NAD(+) + H2O</text>
        <dbReference type="Rhea" id="RHEA:24785"/>
        <dbReference type="ChEBI" id="CHEBI:15377"/>
        <dbReference type="ChEBI" id="CHEBI:15378"/>
        <dbReference type="ChEBI" id="CHEBI:15379"/>
        <dbReference type="ChEBI" id="CHEBI:46951"/>
        <dbReference type="ChEBI" id="CHEBI:57277"/>
        <dbReference type="ChEBI" id="CHEBI:57540"/>
        <dbReference type="ChEBI" id="CHEBI:57945"/>
        <dbReference type="EC" id="1.14.13.127"/>
    </reaction>
</comment>
<dbReference type="NCBIfam" id="NF004829">
    <property type="entry name" value="PRK06183.1-3"/>
    <property type="match status" value="1"/>
</dbReference>
<evidence type="ECO:0000313" key="9">
    <source>
        <dbReference type="Proteomes" id="UP001312893"/>
    </source>
</evidence>
<evidence type="ECO:0000256" key="5">
    <source>
        <dbReference type="ARBA" id="ARBA00023027"/>
    </source>
</evidence>
<keyword evidence="2 6" id="KW-0058">Aromatic hydrocarbons catabolism</keyword>
<protein>
    <recommendedName>
        <fullName evidence="6">3-(3-hydroxy-phenyl)propionate/3-hydroxycinnamic acid hydroxylase</fullName>
        <shortName evidence="6">3-HCI hydroxylase</shortName>
        <shortName evidence="6">3-HPP hydroxylase</shortName>
        <ecNumber evidence="6">1.14.13.127</ecNumber>
    </recommendedName>
</protein>
<dbReference type="RefSeq" id="WP_123754682.1">
    <property type="nucleotide sequence ID" value="NZ_JARXNK020000100.1"/>
</dbReference>
<name>A0ABU9F8B5_9ENTR</name>
<dbReference type="HAMAP" id="MF_01652">
    <property type="entry name" value="MhpA"/>
    <property type="match status" value="1"/>
</dbReference>
<comment type="function">
    <text evidence="6">Catalyzes the insertion of one atom of molecular oxygen into position 2 of the phenyl ring of 3-(3-hydroxyphenyl)propionate (3-HPP) and hydroxycinnamic acid (3HCI).</text>
</comment>
<keyword evidence="9" id="KW-1185">Reference proteome</keyword>
<evidence type="ECO:0000256" key="1">
    <source>
        <dbReference type="ARBA" id="ARBA00022630"/>
    </source>
</evidence>
<evidence type="ECO:0000256" key="2">
    <source>
        <dbReference type="ARBA" id="ARBA00022797"/>
    </source>
</evidence>
<keyword evidence="1 6" id="KW-0285">Flavoprotein</keyword>
<comment type="caution">
    <text evidence="8">The sequence shown here is derived from an EMBL/GenBank/DDBJ whole genome shotgun (WGS) entry which is preliminary data.</text>
</comment>
<dbReference type="PANTHER" id="PTHR43476">
    <property type="entry name" value="3-(3-HYDROXY-PHENYL)PROPIONATE/3-HYDROXYCINNAMIC ACID HYDROXYLASE"/>
    <property type="match status" value="1"/>
</dbReference>
<dbReference type="EC" id="1.14.13.127" evidence="6"/>